<evidence type="ECO:0000259" key="1">
    <source>
        <dbReference type="PROSITE" id="PS51832"/>
    </source>
</evidence>
<dbReference type="InterPro" id="IPR037522">
    <property type="entry name" value="HD_GYP_dom"/>
</dbReference>
<dbReference type="SUPFAM" id="SSF109604">
    <property type="entry name" value="HD-domain/PDEase-like"/>
    <property type="match status" value="1"/>
</dbReference>
<dbReference type="AlphaFoldDB" id="A0A1I0ZAS7"/>
<evidence type="ECO:0000313" key="2">
    <source>
        <dbReference type="EMBL" id="SFB22631.1"/>
    </source>
</evidence>
<evidence type="ECO:0000313" key="3">
    <source>
        <dbReference type="Proteomes" id="UP000198838"/>
    </source>
</evidence>
<dbReference type="Gene3D" id="1.10.3210.10">
    <property type="entry name" value="Hypothetical protein af1432"/>
    <property type="match status" value="1"/>
</dbReference>
<feature type="domain" description="HD-GYP" evidence="1">
    <location>
        <begin position="92"/>
        <end position="295"/>
    </location>
</feature>
<dbReference type="RefSeq" id="WP_092873125.1">
    <property type="nucleotide sequence ID" value="NZ_FOJY01000014.1"/>
</dbReference>
<reference evidence="2 3" key="1">
    <citation type="submission" date="2016-10" db="EMBL/GenBank/DDBJ databases">
        <authorList>
            <person name="de Groot N.N."/>
        </authorList>
    </citation>
    <scope>NUCLEOTIDE SEQUENCE [LARGE SCALE GENOMIC DNA]</scope>
    <source>
        <strain evidence="2 3">DSM 5522</strain>
    </source>
</reference>
<dbReference type="InterPro" id="IPR003607">
    <property type="entry name" value="HD/PDEase_dom"/>
</dbReference>
<dbReference type="STRING" id="1120918.SAMN05216249_11411"/>
<dbReference type="PANTHER" id="PTHR43155:SF2">
    <property type="entry name" value="CYCLIC DI-GMP PHOSPHODIESTERASE PA4108"/>
    <property type="match status" value="1"/>
</dbReference>
<dbReference type="Proteomes" id="UP000198838">
    <property type="component" value="Unassembled WGS sequence"/>
</dbReference>
<name>A0A1I0ZAS7_9FIRM</name>
<gene>
    <name evidence="2" type="ORF">SAMN05216249_11411</name>
</gene>
<organism evidence="2 3">
    <name type="scientific">Acetitomaculum ruminis DSM 5522</name>
    <dbReference type="NCBI Taxonomy" id="1120918"/>
    <lineage>
        <taxon>Bacteria</taxon>
        <taxon>Bacillati</taxon>
        <taxon>Bacillota</taxon>
        <taxon>Clostridia</taxon>
        <taxon>Lachnospirales</taxon>
        <taxon>Lachnospiraceae</taxon>
        <taxon>Acetitomaculum</taxon>
    </lineage>
</organism>
<sequence length="338" mass="39144">MIRKVLSEVKDGEILAENIEVDGTVLVSKDTVLKPEYIDILKELDIEYIYVKDEIDNYLEKTELLDTKTQIEYENRIKEIFECHIHTNHATLIRLEDIADELVNTVGNDEKNVYDYIITKENIWEHTLMVTALSILIAKKMNLSSQEIEEISKGAVLHDLGYRYIDVPMLNVDLDEIEPEQVFEYKKHTIYGYCAVEKEEWLNDDVRKIILSHHECLDGSGFPLKQKNMTLLTQIVAVTDTFDRKLRGISTRKCSLVEAKEYLKANSGIKYNKEVVDILDRIIGKFTTGSKITLKDGKTVLVIRQGENADEPLVILEEDLNKDNFESYEKLLKKEDYM</sequence>
<keyword evidence="3" id="KW-1185">Reference proteome</keyword>
<dbReference type="NCBIfam" id="TIGR00277">
    <property type="entry name" value="HDIG"/>
    <property type="match status" value="1"/>
</dbReference>
<dbReference type="SMART" id="SM00471">
    <property type="entry name" value="HDc"/>
    <property type="match status" value="1"/>
</dbReference>
<dbReference type="PANTHER" id="PTHR43155">
    <property type="entry name" value="CYCLIC DI-GMP PHOSPHODIESTERASE PA4108-RELATED"/>
    <property type="match status" value="1"/>
</dbReference>
<dbReference type="OrthoDB" id="9804747at2"/>
<proteinExistence type="predicted"/>
<accession>A0A1I0ZAS7</accession>
<dbReference type="EMBL" id="FOJY01000014">
    <property type="protein sequence ID" value="SFB22631.1"/>
    <property type="molecule type" value="Genomic_DNA"/>
</dbReference>
<dbReference type="PROSITE" id="PS51832">
    <property type="entry name" value="HD_GYP"/>
    <property type="match status" value="1"/>
</dbReference>
<dbReference type="Pfam" id="PF13487">
    <property type="entry name" value="HD_5"/>
    <property type="match status" value="1"/>
</dbReference>
<dbReference type="CDD" id="cd00077">
    <property type="entry name" value="HDc"/>
    <property type="match status" value="1"/>
</dbReference>
<protein>
    <submittedName>
        <fullName evidence="2">HDIG domain-containing protein</fullName>
    </submittedName>
</protein>
<dbReference type="InterPro" id="IPR006675">
    <property type="entry name" value="HDIG_dom"/>
</dbReference>